<dbReference type="EMBL" id="KK105289">
    <property type="protein sequence ID" value="KIY92817.1"/>
    <property type="molecule type" value="Genomic_DNA"/>
</dbReference>
<dbReference type="OrthoDB" id="531541at2759"/>
<dbReference type="PROSITE" id="PS51892">
    <property type="entry name" value="SUBTILASE"/>
    <property type="match status" value="1"/>
</dbReference>
<dbReference type="SUPFAM" id="SSF52743">
    <property type="entry name" value="Subtilisin-like"/>
    <property type="match status" value="1"/>
</dbReference>
<feature type="domain" description="Peptidase S8/S53" evidence="6">
    <location>
        <begin position="51"/>
        <end position="147"/>
    </location>
</feature>
<dbReference type="PANTHER" id="PTHR43806:SF11">
    <property type="entry name" value="CEREVISIN-RELATED"/>
    <property type="match status" value="1"/>
</dbReference>
<evidence type="ECO:0000256" key="5">
    <source>
        <dbReference type="PROSITE-ProRule" id="PRU01240"/>
    </source>
</evidence>
<evidence type="ECO:0000256" key="3">
    <source>
        <dbReference type="ARBA" id="ARBA00022801"/>
    </source>
</evidence>
<dbReference type="Gene3D" id="3.40.50.200">
    <property type="entry name" value="Peptidase S8/S53 domain"/>
    <property type="match status" value="2"/>
</dbReference>
<dbReference type="InterPro" id="IPR000209">
    <property type="entry name" value="Peptidase_S8/S53_dom"/>
</dbReference>
<organism evidence="7 8">
    <name type="scientific">Monoraphidium neglectum</name>
    <dbReference type="NCBI Taxonomy" id="145388"/>
    <lineage>
        <taxon>Eukaryota</taxon>
        <taxon>Viridiplantae</taxon>
        <taxon>Chlorophyta</taxon>
        <taxon>core chlorophytes</taxon>
        <taxon>Chlorophyceae</taxon>
        <taxon>CS clade</taxon>
        <taxon>Sphaeropleales</taxon>
        <taxon>Selenastraceae</taxon>
        <taxon>Monoraphidium</taxon>
    </lineage>
</organism>
<evidence type="ECO:0000313" key="8">
    <source>
        <dbReference type="Proteomes" id="UP000054498"/>
    </source>
</evidence>
<evidence type="ECO:0000256" key="2">
    <source>
        <dbReference type="ARBA" id="ARBA00022670"/>
    </source>
</evidence>
<dbReference type="KEGG" id="mng:MNEG_15146"/>
<comment type="caution">
    <text evidence="5">Lacks conserved residue(s) required for the propagation of feature annotation.</text>
</comment>
<keyword evidence="3 7" id="KW-0378">Hydrolase</keyword>
<dbReference type="GO" id="GO:0006508">
    <property type="term" value="P:proteolysis"/>
    <property type="evidence" value="ECO:0007669"/>
    <property type="project" value="UniProtKB-KW"/>
</dbReference>
<evidence type="ECO:0000259" key="6">
    <source>
        <dbReference type="Pfam" id="PF00082"/>
    </source>
</evidence>
<evidence type="ECO:0000256" key="1">
    <source>
        <dbReference type="ARBA" id="ARBA00011073"/>
    </source>
</evidence>
<reference evidence="7 8" key="1">
    <citation type="journal article" date="2013" name="BMC Genomics">
        <title>Reconstruction of the lipid metabolism for the microalga Monoraphidium neglectum from its genome sequence reveals characteristics suitable for biofuel production.</title>
        <authorList>
            <person name="Bogen C."/>
            <person name="Al-Dilaimi A."/>
            <person name="Albersmeier A."/>
            <person name="Wichmann J."/>
            <person name="Grundmann M."/>
            <person name="Rupp O."/>
            <person name="Lauersen K.J."/>
            <person name="Blifernez-Klassen O."/>
            <person name="Kalinowski J."/>
            <person name="Goesmann A."/>
            <person name="Mussgnug J.H."/>
            <person name="Kruse O."/>
        </authorList>
    </citation>
    <scope>NUCLEOTIDE SEQUENCE [LARGE SCALE GENOMIC DNA]</scope>
    <source>
        <strain evidence="7 8">SAG 48.87</strain>
    </source>
</reference>
<dbReference type="InterPro" id="IPR050131">
    <property type="entry name" value="Peptidase_S8_subtilisin-like"/>
</dbReference>
<comment type="similarity">
    <text evidence="1 5">Belongs to the peptidase S8 family.</text>
</comment>
<keyword evidence="4" id="KW-0720">Serine protease</keyword>
<dbReference type="GO" id="GO:0004252">
    <property type="term" value="F:serine-type endopeptidase activity"/>
    <property type="evidence" value="ECO:0007669"/>
    <property type="project" value="UniProtKB-EC"/>
</dbReference>
<dbReference type="InterPro" id="IPR036852">
    <property type="entry name" value="Peptidase_S8/S53_dom_sf"/>
</dbReference>
<dbReference type="EC" id="3.4.21.62" evidence="7"/>
<gene>
    <name evidence="7" type="ORF">MNEG_15146</name>
</gene>
<evidence type="ECO:0000256" key="4">
    <source>
        <dbReference type="ARBA" id="ARBA00022825"/>
    </source>
</evidence>
<dbReference type="GeneID" id="25732778"/>
<dbReference type="Pfam" id="PF00082">
    <property type="entry name" value="Peptidase_S8"/>
    <property type="match status" value="2"/>
</dbReference>
<dbReference type="PANTHER" id="PTHR43806">
    <property type="entry name" value="PEPTIDASE S8"/>
    <property type="match status" value="1"/>
</dbReference>
<dbReference type="GO" id="GO:0005615">
    <property type="term" value="C:extracellular space"/>
    <property type="evidence" value="ECO:0007669"/>
    <property type="project" value="TreeGrafter"/>
</dbReference>
<feature type="domain" description="Peptidase S8/S53" evidence="6">
    <location>
        <begin position="274"/>
        <end position="318"/>
    </location>
</feature>
<proteinExistence type="inferred from homology"/>
<keyword evidence="8" id="KW-1185">Reference proteome</keyword>
<evidence type="ECO:0000313" key="7">
    <source>
        <dbReference type="EMBL" id="KIY92817.1"/>
    </source>
</evidence>
<sequence length="328" mass="34347">MGITDIYLVRVFNNSGDVNQGQGLVYGSSLILAYTQCEGKLAYLQATNPTKKFRMVINMSLGAPGPLTIEKLFFKEATARPDMLFVASAGNNGTDAFQWLNYPAAYDGVLSVGAVDCVNEVQPWSQRDVRVDIVAPGADILSTYPVEKSAKSGKAAGYFAYGAVSLNMAPAAQYSGIGSFQGPVADCGAGDAPCPAAKGAACMVQSAPREVARPDGRKAQVLPTLCSLVQFCIEAGAKAVVLVPPVEVPGFGPYPKNSVSSPLLDCTLGGRVRPVVTGVAARVWAAFPDCTSQHIKEALLKSAKDVGAKGWDKESGWGLVQAEAAFDS</sequence>
<keyword evidence="2 7" id="KW-0645">Protease</keyword>
<name>A0A0D2IY11_9CHLO</name>
<dbReference type="RefSeq" id="XP_013891837.1">
    <property type="nucleotide sequence ID" value="XM_014036383.1"/>
</dbReference>
<accession>A0A0D2IY11</accession>
<dbReference type="Proteomes" id="UP000054498">
    <property type="component" value="Unassembled WGS sequence"/>
</dbReference>
<dbReference type="AlphaFoldDB" id="A0A0D2IY11"/>
<protein>
    <submittedName>
        <fullName evidence="7">Cold-active alkaline serine protease</fullName>
        <ecNumber evidence="7">3.4.21.62</ecNumber>
    </submittedName>
</protein>